<keyword evidence="5" id="KW-1185">Reference proteome</keyword>
<feature type="transmembrane region" description="Helical" evidence="2">
    <location>
        <begin position="151"/>
        <end position="175"/>
    </location>
</feature>
<proteinExistence type="predicted"/>
<evidence type="ECO:0000256" key="1">
    <source>
        <dbReference type="SAM" id="MobiDB-lite"/>
    </source>
</evidence>
<dbReference type="EMBL" id="JAYJJQ010000004">
    <property type="protein sequence ID" value="MEB3068797.1"/>
    <property type="molecule type" value="Genomic_DNA"/>
</dbReference>
<comment type="caution">
    <text evidence="4">The sequence shown here is derived from an EMBL/GenBank/DDBJ whole genome shotgun (WGS) entry which is preliminary data.</text>
</comment>
<keyword evidence="2" id="KW-0472">Membrane</keyword>
<feature type="region of interest" description="Disordered" evidence="1">
    <location>
        <begin position="1"/>
        <end position="122"/>
    </location>
</feature>
<keyword evidence="2" id="KW-0812">Transmembrane</keyword>
<keyword evidence="2" id="KW-1133">Transmembrane helix</keyword>
<feature type="compositionally biased region" description="Pro residues" evidence="1">
    <location>
        <begin position="65"/>
        <end position="121"/>
    </location>
</feature>
<evidence type="ECO:0000313" key="4">
    <source>
        <dbReference type="EMBL" id="MEB3068797.1"/>
    </source>
</evidence>
<gene>
    <name evidence="4" type="ORF">K5L39_06345</name>
</gene>
<protein>
    <submittedName>
        <fullName evidence="4">DUF4190 domain-containing protein</fullName>
    </submittedName>
</protein>
<evidence type="ECO:0000313" key="5">
    <source>
        <dbReference type="Proteomes" id="UP001299283"/>
    </source>
</evidence>
<feature type="domain" description="DUF4190" evidence="3">
    <location>
        <begin position="146"/>
        <end position="205"/>
    </location>
</feature>
<dbReference type="Pfam" id="PF13828">
    <property type="entry name" value="DUF4190"/>
    <property type="match status" value="1"/>
</dbReference>
<accession>A0ABU5YUT9</accession>
<dbReference type="PRINTS" id="PR01217">
    <property type="entry name" value="PRICHEXTENSN"/>
</dbReference>
<evidence type="ECO:0000259" key="3">
    <source>
        <dbReference type="Pfam" id="PF13828"/>
    </source>
</evidence>
<sequence length="212" mass="20717">MTAPGGDSGENPPANPDQPWAAGTPRPEPGGVPYPSDFDPYPPAPGYPPAGFPPAEFPSAGFPPAGFPPPPPPGYGPPPGPPPGYGPPPGPPPGYGPPPGPPPGYGPPPGPSSPYGPPGFGAPPGYGAPYPGGYYNPGQAQRTNVLAISSLVASLLGLLFWPLALVGAVLGVVAISQIKRTGEAGHGMAVAGTAVGGAAVVLSFVLAIATLH</sequence>
<feature type="transmembrane region" description="Helical" evidence="2">
    <location>
        <begin position="187"/>
        <end position="209"/>
    </location>
</feature>
<dbReference type="Proteomes" id="UP001299283">
    <property type="component" value="Unassembled WGS sequence"/>
</dbReference>
<dbReference type="InterPro" id="IPR025241">
    <property type="entry name" value="DUF4190"/>
</dbReference>
<feature type="compositionally biased region" description="Pro residues" evidence="1">
    <location>
        <begin position="40"/>
        <end position="56"/>
    </location>
</feature>
<evidence type="ECO:0000256" key="2">
    <source>
        <dbReference type="SAM" id="Phobius"/>
    </source>
</evidence>
<reference evidence="4 5" key="1">
    <citation type="submission" date="2023-12" db="EMBL/GenBank/DDBJ databases">
        <title>Description of new species of Mycobacterium terrae complex isolated from sewage at the Sao Paulo Zoological Park Foundation in Brazil.</title>
        <authorList>
            <person name="Romagnoli C.L."/>
            <person name="Conceicao E.C."/>
            <person name="Machado E."/>
            <person name="Barreto L.B.P.F."/>
            <person name="Sharma A."/>
            <person name="Silva N.M."/>
            <person name="Marques L.E."/>
            <person name="Juliana M.A."/>
            <person name="Lourenco M.C.S."/>
            <person name="Digiampietri L.A."/>
            <person name="Suffys P.N."/>
            <person name="Viana-Niero C."/>
        </authorList>
    </citation>
    <scope>NUCLEOTIDE SEQUENCE [LARGE SCALE GENOMIC DNA]</scope>
    <source>
        <strain evidence="4 5">MYC017</strain>
    </source>
</reference>
<name>A0ABU5YUT9_9MYCO</name>
<dbReference type="RefSeq" id="WP_305070982.1">
    <property type="nucleotide sequence ID" value="NZ_JAYJJQ010000004.1"/>
</dbReference>
<organism evidence="4 5">
    <name type="scientific">[Mycobacterium] vasticus</name>
    <dbReference type="NCBI Taxonomy" id="2875777"/>
    <lineage>
        <taxon>Bacteria</taxon>
        <taxon>Bacillati</taxon>
        <taxon>Actinomycetota</taxon>
        <taxon>Actinomycetes</taxon>
        <taxon>Mycobacteriales</taxon>
        <taxon>Mycobacteriaceae</taxon>
        <taxon>Mycolicibacter</taxon>
    </lineage>
</organism>